<organism evidence="5 6">
    <name type="scientific">Nakaseomyces bracarensis</name>
    <dbReference type="NCBI Taxonomy" id="273131"/>
    <lineage>
        <taxon>Eukaryota</taxon>
        <taxon>Fungi</taxon>
        <taxon>Dikarya</taxon>
        <taxon>Ascomycota</taxon>
        <taxon>Saccharomycotina</taxon>
        <taxon>Saccharomycetes</taxon>
        <taxon>Saccharomycetales</taxon>
        <taxon>Saccharomycetaceae</taxon>
        <taxon>Nakaseomyces</taxon>
    </lineage>
</organism>
<reference evidence="5 6" key="1">
    <citation type="submission" date="2024-05" db="EMBL/GenBank/DDBJ databases">
        <title>Long read based assembly of the Candida bracarensis genome reveals expanded adhesin content.</title>
        <authorList>
            <person name="Marcet-Houben M."/>
            <person name="Ksiezopolska E."/>
            <person name="Gabaldon T."/>
        </authorList>
    </citation>
    <scope>NUCLEOTIDE SEQUENCE [LARGE SCALE GENOMIC DNA]</scope>
    <source>
        <strain evidence="5 6">CBM6</strain>
    </source>
</reference>
<comment type="caution">
    <text evidence="5">The sequence shown here is derived from an EMBL/GenBank/DDBJ whole genome shotgun (WGS) entry which is preliminary data.</text>
</comment>
<comment type="function">
    <text evidence="2">Essential for vacuolar protein sorting. Required for vacuole biogenesis, stability and to maintain vacuole morphology.</text>
</comment>
<dbReference type="PANTHER" id="PTHR12811">
    <property type="entry name" value="VACUOLAR PROTEIN SORTING VPS16"/>
    <property type="match status" value="1"/>
</dbReference>
<evidence type="ECO:0000256" key="1">
    <source>
        <dbReference type="ARBA" id="ARBA00009250"/>
    </source>
</evidence>
<feature type="domain" description="Vps16 C-terminal" evidence="3">
    <location>
        <begin position="492"/>
        <end position="808"/>
    </location>
</feature>
<accession>A0ABR4NQM7</accession>
<keyword evidence="2" id="KW-0653">Protein transport</keyword>
<feature type="domain" description="Vps16 N-terminal" evidence="4">
    <location>
        <begin position="5"/>
        <end position="392"/>
    </location>
</feature>
<proteinExistence type="inferred from homology"/>
<dbReference type="Gene3D" id="1.10.150.780">
    <property type="entry name" value="Vps16, C-terminal region"/>
    <property type="match status" value="1"/>
</dbReference>
<name>A0ABR4NQM7_9SACH</name>
<evidence type="ECO:0000256" key="2">
    <source>
        <dbReference type="PIRNR" id="PIRNR007949"/>
    </source>
</evidence>
<evidence type="ECO:0000313" key="5">
    <source>
        <dbReference type="EMBL" id="KAL3230537.1"/>
    </source>
</evidence>
<keyword evidence="6" id="KW-1185">Reference proteome</keyword>
<evidence type="ECO:0000313" key="6">
    <source>
        <dbReference type="Proteomes" id="UP001623330"/>
    </source>
</evidence>
<dbReference type="PANTHER" id="PTHR12811:SF0">
    <property type="entry name" value="VACUOLAR PROTEIN SORTING-ASSOCIATED PROTEIN 16 HOMOLOG"/>
    <property type="match status" value="1"/>
</dbReference>
<dbReference type="PIRSF" id="PIRSF007949">
    <property type="entry name" value="VPS16"/>
    <property type="match status" value="1"/>
</dbReference>
<dbReference type="InterPro" id="IPR016534">
    <property type="entry name" value="VPS16"/>
</dbReference>
<evidence type="ECO:0000259" key="3">
    <source>
        <dbReference type="Pfam" id="PF04840"/>
    </source>
</evidence>
<dbReference type="EMBL" id="JBEVYD010000009">
    <property type="protein sequence ID" value="KAL3230537.1"/>
    <property type="molecule type" value="Genomic_DNA"/>
</dbReference>
<gene>
    <name evidence="5" type="ORF">RNJ44_00986</name>
</gene>
<evidence type="ECO:0000259" key="4">
    <source>
        <dbReference type="Pfam" id="PF04841"/>
    </source>
</evidence>
<protein>
    <recommendedName>
        <fullName evidence="2">Probable vacuolar protein sorting-associated protein 16 homolog</fullName>
    </recommendedName>
</protein>
<comment type="similarity">
    <text evidence="1 2">Belongs to the VPS16 family.</text>
</comment>
<dbReference type="InterPro" id="IPR006926">
    <property type="entry name" value="Vps16_N"/>
</dbReference>
<dbReference type="InterPro" id="IPR038132">
    <property type="entry name" value="Vps16_C_sf"/>
</dbReference>
<dbReference type="Proteomes" id="UP001623330">
    <property type="component" value="Unassembled WGS sequence"/>
</dbReference>
<dbReference type="Pfam" id="PF04840">
    <property type="entry name" value="Vps16_C"/>
    <property type="match status" value="1"/>
</dbReference>
<keyword evidence="2" id="KW-0813">Transport</keyword>
<dbReference type="Pfam" id="PF04841">
    <property type="entry name" value="Vps16_N"/>
    <property type="match status" value="1"/>
</dbReference>
<dbReference type="InterPro" id="IPR006925">
    <property type="entry name" value="Vps16_C"/>
</dbReference>
<sequence>MLKNPSFDWEKLGETFWRSTEICQLEWFTLNQVNSGILPDDDNGEVVRHAVSLFWLAVELDRSVQIYDRVGHKITSLPLDTARKGDLVKFVFDNDDKLRIIYSRCIDIIHDWNLGDVESVYLPDDIEDTIWDYKNEVLVLRSSKNIYKITGGKFELVLSNAESYTLLTRNSWDYRDGELYIADIKHVYCFSTSNMNIRRFLNDSQFQRVILSGGNDVCFYDAKKNEVNIYSNNGQLVLKHILQRIPQDIKWVSVSHLAVIYDDEALILGLDDTYINFWYPYDIVSVTGFMDGILVITTNSFNFISQVKKSTANIFRIGSVAPGALLLDAYNILEKSAPKAIESLKNIDLYIAVVDCIEASLEESDPQLQKILLSTAAFGKESLPYKKFDSNIFVKTCQKLKILNFLHSIGVYVTNSQYDFLGLKSIIDALINSRLYLEAFKLLQLADEPSYKSKVFIKWAITKIKFSNDANDEELLKVIQERRSTIKEKIYISMASISEFAYSEGRFKLARELCLFEDFSPNKVGMLVKLEDYNLALSECLKEKSTSLTISLLLVLKKKLSAAQFTRMLTLDMNDRQLFIFFARHDTEFLYDYYRQTDNFEDLAQVIRVSRSSKVPLKAVLAQILELYNTTPHKSDILKQDISLLQREARLESLKSDLTAKYGVDFENDLTVDETLIKLIKGRQDRAIKELVKKFDIPDRKYQILVLKTYVSDKAFDDLYKFMTDRKPVFGYQYIFDYLKRSGHKTEAARYIVFLQRPYAEKIQFYLEARDYRGAVELAGKEKDVHGLKDIYAKIPQNEPQVKSLANQILATL</sequence>